<reference evidence="4 5" key="1">
    <citation type="journal article" date="2020" name="Microorganisms">
        <title>Osmotic Adaptation and Compatible Solute Biosynthesis of Phototrophic Bacteria as Revealed from Genome Analyses.</title>
        <authorList>
            <person name="Imhoff J.F."/>
            <person name="Rahn T."/>
            <person name="Kunzel S."/>
            <person name="Keller A."/>
            <person name="Neulinger S.C."/>
        </authorList>
    </citation>
    <scope>NUCLEOTIDE SEQUENCE [LARGE SCALE GENOMIC DNA]</scope>
    <source>
        <strain evidence="4 5">DSM 25653</strain>
    </source>
</reference>
<evidence type="ECO:0000313" key="5">
    <source>
        <dbReference type="Proteomes" id="UP001138768"/>
    </source>
</evidence>
<sequence>MDSTTKDALAERFRLYLDQPPEALVAAEQALADAPDLLSLLAELTALKNEVKVESRQVKTALDEFRGLFETLQSVQSRLEQEQQRRREQERSARARQHKELLLDLLELRDRLHAGHGSAAGYRPKGLFGRRQARRFAAAMAEGLAMNLRRLDETLARRGVRLLPALGEPFDPHRMHAAELGFDPELPVGQVIAERRPGFLLDDELLRAAEVVVNRPEPAQVAMATKTAKTAKTADPVIQTSTDSSEHSS</sequence>
<evidence type="ECO:0000256" key="2">
    <source>
        <dbReference type="SAM" id="Coils"/>
    </source>
</evidence>
<evidence type="ECO:0000256" key="1">
    <source>
        <dbReference type="ARBA" id="ARBA00023186"/>
    </source>
</evidence>
<gene>
    <name evidence="4" type="primary">grpE</name>
    <name evidence="4" type="ORF">CKO42_07430</name>
</gene>
<evidence type="ECO:0000313" key="4">
    <source>
        <dbReference type="EMBL" id="MBK1618275.1"/>
    </source>
</evidence>
<protein>
    <submittedName>
        <fullName evidence="4">Nucleotide exchange factor GrpE</fullName>
    </submittedName>
</protein>
<dbReference type="InterPro" id="IPR009012">
    <property type="entry name" value="GrpE_head"/>
</dbReference>
<dbReference type="Proteomes" id="UP001138768">
    <property type="component" value="Unassembled WGS sequence"/>
</dbReference>
<dbReference type="GO" id="GO:0051087">
    <property type="term" value="F:protein-folding chaperone binding"/>
    <property type="evidence" value="ECO:0007669"/>
    <property type="project" value="InterPro"/>
</dbReference>
<feature type="coiled-coil region" evidence="2">
    <location>
        <begin position="37"/>
        <end position="92"/>
    </location>
</feature>
<dbReference type="Gene3D" id="2.30.22.10">
    <property type="entry name" value="Head domain of nucleotide exchange factor GrpE"/>
    <property type="match status" value="1"/>
</dbReference>
<dbReference type="GO" id="GO:0042803">
    <property type="term" value="F:protein homodimerization activity"/>
    <property type="evidence" value="ECO:0007669"/>
    <property type="project" value="InterPro"/>
</dbReference>
<evidence type="ECO:0000256" key="3">
    <source>
        <dbReference type="SAM" id="MobiDB-lite"/>
    </source>
</evidence>
<keyword evidence="2" id="KW-0175">Coiled coil</keyword>
<comment type="caution">
    <text evidence="4">The sequence shown here is derived from an EMBL/GenBank/DDBJ whole genome shotgun (WGS) entry which is preliminary data.</text>
</comment>
<keyword evidence="1" id="KW-0143">Chaperone</keyword>
<dbReference type="SUPFAM" id="SSF51064">
    <property type="entry name" value="Head domain of nucleotide exchange factor GrpE"/>
    <property type="match status" value="1"/>
</dbReference>
<feature type="region of interest" description="Disordered" evidence="3">
    <location>
        <begin position="224"/>
        <end position="249"/>
    </location>
</feature>
<dbReference type="GO" id="GO:0000774">
    <property type="term" value="F:adenyl-nucleotide exchange factor activity"/>
    <property type="evidence" value="ECO:0007669"/>
    <property type="project" value="InterPro"/>
</dbReference>
<proteinExistence type="predicted"/>
<dbReference type="GO" id="GO:0006457">
    <property type="term" value="P:protein folding"/>
    <property type="evidence" value="ECO:0007669"/>
    <property type="project" value="InterPro"/>
</dbReference>
<dbReference type="RefSeq" id="WP_200241242.1">
    <property type="nucleotide sequence ID" value="NZ_NRRY01000008.1"/>
</dbReference>
<dbReference type="InterPro" id="IPR000740">
    <property type="entry name" value="GrpE"/>
</dbReference>
<accession>A0A9X0W7J8</accession>
<feature type="compositionally biased region" description="Low complexity" evidence="3">
    <location>
        <begin position="224"/>
        <end position="234"/>
    </location>
</feature>
<organism evidence="4 5">
    <name type="scientific">Lamprobacter modestohalophilus</name>
    <dbReference type="NCBI Taxonomy" id="1064514"/>
    <lineage>
        <taxon>Bacteria</taxon>
        <taxon>Pseudomonadati</taxon>
        <taxon>Pseudomonadota</taxon>
        <taxon>Gammaproteobacteria</taxon>
        <taxon>Chromatiales</taxon>
        <taxon>Chromatiaceae</taxon>
        <taxon>Lamprobacter</taxon>
    </lineage>
</organism>
<dbReference type="EMBL" id="NRRY01000008">
    <property type="protein sequence ID" value="MBK1618275.1"/>
    <property type="molecule type" value="Genomic_DNA"/>
</dbReference>
<keyword evidence="5" id="KW-1185">Reference proteome</keyword>
<name>A0A9X0W7J8_9GAMM</name>
<dbReference type="Pfam" id="PF01025">
    <property type="entry name" value="GrpE"/>
    <property type="match status" value="1"/>
</dbReference>
<dbReference type="AlphaFoldDB" id="A0A9X0W7J8"/>